<dbReference type="PANTHER" id="PTHR23023">
    <property type="entry name" value="DIMETHYLANILINE MONOOXYGENASE"/>
    <property type="match status" value="1"/>
</dbReference>
<dbReference type="GO" id="GO:0004499">
    <property type="term" value="F:N,N-dimethylaniline monooxygenase activity"/>
    <property type="evidence" value="ECO:0007669"/>
    <property type="project" value="InterPro"/>
</dbReference>
<evidence type="ECO:0000313" key="6">
    <source>
        <dbReference type="Proteomes" id="UP000194280"/>
    </source>
</evidence>
<evidence type="ECO:0000256" key="3">
    <source>
        <dbReference type="ARBA" id="ARBA00022827"/>
    </source>
</evidence>
<comment type="similarity">
    <text evidence="1">Belongs to the FMO family.</text>
</comment>
<dbReference type="InterPro" id="IPR050346">
    <property type="entry name" value="FMO-like"/>
</dbReference>
<dbReference type="AlphaFoldDB" id="A0A1Z5TGL5"/>
<organism evidence="5 6">
    <name type="scientific">Hortaea werneckii EXF-2000</name>
    <dbReference type="NCBI Taxonomy" id="1157616"/>
    <lineage>
        <taxon>Eukaryota</taxon>
        <taxon>Fungi</taxon>
        <taxon>Dikarya</taxon>
        <taxon>Ascomycota</taxon>
        <taxon>Pezizomycotina</taxon>
        <taxon>Dothideomycetes</taxon>
        <taxon>Dothideomycetidae</taxon>
        <taxon>Mycosphaerellales</taxon>
        <taxon>Teratosphaeriaceae</taxon>
        <taxon>Hortaea</taxon>
    </lineage>
</organism>
<gene>
    <name evidence="5" type="ORF">BTJ68_05022</name>
</gene>
<keyword evidence="3" id="KW-0274">FAD</keyword>
<evidence type="ECO:0000256" key="4">
    <source>
        <dbReference type="ARBA" id="ARBA00023002"/>
    </source>
</evidence>
<proteinExistence type="inferred from homology"/>
<dbReference type="Pfam" id="PF00743">
    <property type="entry name" value="FMO-like"/>
    <property type="match status" value="1"/>
</dbReference>
<reference evidence="5 6" key="1">
    <citation type="submission" date="2017-01" db="EMBL/GenBank/DDBJ databases">
        <title>The recent genome duplication of the halophilic yeast Hortaea werneckii: insights from long-read sequencing.</title>
        <authorList>
            <person name="Sinha S."/>
            <person name="Flibotte S."/>
            <person name="Neira M."/>
            <person name="Lenassi M."/>
            <person name="Gostincar C."/>
            <person name="Stajich J.E."/>
            <person name="Nislow C.E."/>
        </authorList>
    </citation>
    <scope>NUCLEOTIDE SEQUENCE [LARGE SCALE GENOMIC DNA]</scope>
    <source>
        <strain evidence="5 6">EXF-2000</strain>
    </source>
</reference>
<evidence type="ECO:0000313" key="5">
    <source>
        <dbReference type="EMBL" id="OTA35150.1"/>
    </source>
</evidence>
<comment type="caution">
    <text evidence="5">The sequence shown here is derived from an EMBL/GenBank/DDBJ whole genome shotgun (WGS) entry which is preliminary data.</text>
</comment>
<dbReference type="Gene3D" id="3.50.50.60">
    <property type="entry name" value="FAD/NAD(P)-binding domain"/>
    <property type="match status" value="1"/>
</dbReference>
<dbReference type="SUPFAM" id="SSF51905">
    <property type="entry name" value="FAD/NAD(P)-binding domain"/>
    <property type="match status" value="1"/>
</dbReference>
<dbReference type="OrthoDB" id="2915840at2759"/>
<dbReference type="STRING" id="1157616.A0A1Z5TGL5"/>
<name>A0A1Z5TGL5_HORWE</name>
<dbReference type="InterPro" id="IPR036188">
    <property type="entry name" value="FAD/NAD-bd_sf"/>
</dbReference>
<keyword evidence="6" id="KW-1185">Reference proteome</keyword>
<dbReference type="VEuPathDB" id="FungiDB:BTJ68_05022"/>
<protein>
    <submittedName>
        <fullName evidence="5">Uncharacterized protein</fullName>
    </submittedName>
</protein>
<dbReference type="InParanoid" id="A0A1Z5TGL5"/>
<evidence type="ECO:0000256" key="1">
    <source>
        <dbReference type="ARBA" id="ARBA00009183"/>
    </source>
</evidence>
<dbReference type="InterPro" id="IPR020946">
    <property type="entry name" value="Flavin_mOase-like"/>
</dbReference>
<accession>A0A1Z5TGL5</accession>
<keyword evidence="2" id="KW-0285">Flavoprotein</keyword>
<sequence>MEEIDCAVVGAGWYGLAAAKQIHCTQPTSSLTILESEASIGGTWGDGRLYPGLKSNNLLGTYEYPDFPMDTETFGVKTHEHIPGPVINKYLKAYADRFGITDLVRLQTKVLVADHQDDDQGGWILTLKHAEQRQEHKLYARRLVLATGRYSDPFLPHFAGQETFGGRIFHGKQFSSNRDTLETAKAVTVFGASKSAWDAVYAYATAGVKVNWIIRPHGHGSCWMAPPFVTPLKQWIEMLANTRFLTWFSPCIWGDADGYSSIRSFLHGTAIGRGIVNTFWSILGNDVLTLMNFDAHPETAKLKPRMPPMFTGDSFSIFNYDADFMELVKSDVIQIRTAEFDHLSPGKVHLSDGSEFESDAMLASTGWKHVPPLKFLPEGIEKELGLPHEPSQCAPPEDLANQHELIQQADVEIFDRFPRLKDQPVWNKDYVPVTEAKGIETNDSVTPHKQLTPYMLHRFIVPPSERFLRHRDIAITGMSGNFSNTITAHIQGLWISAYFQGRLAKDPAAAVGNEAAMHDLRYQTVLHNRWGRWRYPTDWGNKAPSFIFDAVPYLDLLQKDLGLSPHRKGGVVAEMWSPYMAKDYSTINEEWARGSGSEKVAIYSV</sequence>
<dbReference type="Proteomes" id="UP000194280">
    <property type="component" value="Unassembled WGS sequence"/>
</dbReference>
<dbReference type="EMBL" id="MUNK01000048">
    <property type="protein sequence ID" value="OTA35150.1"/>
    <property type="molecule type" value="Genomic_DNA"/>
</dbReference>
<dbReference type="GO" id="GO:0050661">
    <property type="term" value="F:NADP binding"/>
    <property type="evidence" value="ECO:0007669"/>
    <property type="project" value="InterPro"/>
</dbReference>
<keyword evidence="4" id="KW-0560">Oxidoreductase</keyword>
<dbReference type="GO" id="GO:0050660">
    <property type="term" value="F:flavin adenine dinucleotide binding"/>
    <property type="evidence" value="ECO:0007669"/>
    <property type="project" value="InterPro"/>
</dbReference>
<evidence type="ECO:0000256" key="2">
    <source>
        <dbReference type="ARBA" id="ARBA00022630"/>
    </source>
</evidence>